<dbReference type="Pfam" id="PF01770">
    <property type="entry name" value="Folate_carrier"/>
    <property type="match status" value="2"/>
</dbReference>
<dbReference type="PANTHER" id="PTHR10686">
    <property type="entry name" value="FOLATE TRANSPORTER"/>
    <property type="match status" value="1"/>
</dbReference>
<gene>
    <name evidence="5" type="ORF">PGLA2088_LOCUS7970</name>
</gene>
<evidence type="ECO:0000256" key="1">
    <source>
        <dbReference type="ARBA" id="ARBA00005773"/>
    </source>
</evidence>
<keyword evidence="3" id="KW-0472">Membrane</keyword>
<evidence type="ECO:0000313" key="6">
    <source>
        <dbReference type="Proteomes" id="UP000626109"/>
    </source>
</evidence>
<comment type="similarity">
    <text evidence="1">Belongs to the reduced folate carrier (RFC) transporter (TC 2.A.48) family.</text>
</comment>
<evidence type="ECO:0000256" key="4">
    <source>
        <dbReference type="SAM" id="SignalP"/>
    </source>
</evidence>
<feature type="transmembrane region" description="Helical" evidence="3">
    <location>
        <begin position="243"/>
        <end position="265"/>
    </location>
</feature>
<comment type="caution">
    <text evidence="5">The sequence shown here is derived from an EMBL/GenBank/DDBJ whole genome shotgun (WGS) entry which is preliminary data.</text>
</comment>
<reference evidence="5" key="1">
    <citation type="submission" date="2021-02" db="EMBL/GenBank/DDBJ databases">
        <authorList>
            <person name="Dougan E. K."/>
            <person name="Rhodes N."/>
            <person name="Thang M."/>
            <person name="Chan C."/>
        </authorList>
    </citation>
    <scope>NUCLEOTIDE SEQUENCE</scope>
</reference>
<accession>A0A813IGB9</accession>
<feature type="transmembrane region" description="Helical" evidence="3">
    <location>
        <begin position="280"/>
        <end position="297"/>
    </location>
</feature>
<feature type="region of interest" description="Disordered" evidence="2">
    <location>
        <begin position="470"/>
        <end position="515"/>
    </location>
</feature>
<evidence type="ECO:0000256" key="3">
    <source>
        <dbReference type="SAM" id="Phobius"/>
    </source>
</evidence>
<dbReference type="Proteomes" id="UP000626109">
    <property type="component" value="Unassembled WGS sequence"/>
</dbReference>
<dbReference type="GO" id="GO:0005886">
    <property type="term" value="C:plasma membrane"/>
    <property type="evidence" value="ECO:0007669"/>
    <property type="project" value="TreeGrafter"/>
</dbReference>
<feature type="transmembrane region" description="Helical" evidence="3">
    <location>
        <begin position="309"/>
        <end position="328"/>
    </location>
</feature>
<feature type="transmembrane region" description="Helical" evidence="3">
    <location>
        <begin position="381"/>
        <end position="405"/>
    </location>
</feature>
<feature type="transmembrane region" description="Helical" evidence="3">
    <location>
        <begin position="119"/>
        <end position="138"/>
    </location>
</feature>
<keyword evidence="4" id="KW-0732">Signal</keyword>
<feature type="transmembrane region" description="Helical" evidence="3">
    <location>
        <begin position="417"/>
        <end position="439"/>
    </location>
</feature>
<dbReference type="AlphaFoldDB" id="A0A813IGB9"/>
<sequence>MGDGWGPSGSRRTQVRGSLLALYLMVFFSQFKPSEPFLVDFLVSKGFTNKQVYKNMFPLYVYARLPCMILVGLFSELPCCRGGAAACSRILFAGTVCGFATVMLTLWTEHLEAQQLAQFTVAFNFASRFAVVPMIFALVPAAEYQQHTHLVKAVLLISNAGSALLGEVLRDMASFPLSGLFSVAAVCQAASVLCALALLRAEPSPGPTPSEVVAAQRGIPQLGWATSLKAAMRDLVLCFRLRCVVWWTIWALAMNSSHGLALTYWQNLLRENGIQSNHNGYMLGGTYLAAAGLVAACRRSALLGGLTEALIIPTLLAAGTLLFAVASATQEVPFYSLLTLFQCIFEVVTAVSTFQVGAELTRAADPELARTRSSWPVPKQARLTLLFSATGVLVGLTETSLQVVLGRLHSQQMRFQLLGLGLAALGVLLAVVSCLEGLIGRRSRCPWGAARLLPAAEDSFVTSALRHTEPPSAARALGQGCGVDAEPPPRAEADSSSSLQLGKRAWSSEASGARL</sequence>
<dbReference type="PANTHER" id="PTHR10686:SF18">
    <property type="entry name" value="IP11787P-RELATED"/>
    <property type="match status" value="1"/>
</dbReference>
<feature type="transmembrane region" description="Helical" evidence="3">
    <location>
        <begin position="59"/>
        <end position="78"/>
    </location>
</feature>
<proteinExistence type="inferred from homology"/>
<organism evidence="5 6">
    <name type="scientific">Polarella glacialis</name>
    <name type="common">Dinoflagellate</name>
    <dbReference type="NCBI Taxonomy" id="89957"/>
    <lineage>
        <taxon>Eukaryota</taxon>
        <taxon>Sar</taxon>
        <taxon>Alveolata</taxon>
        <taxon>Dinophyceae</taxon>
        <taxon>Suessiales</taxon>
        <taxon>Suessiaceae</taxon>
        <taxon>Polarella</taxon>
    </lineage>
</organism>
<evidence type="ECO:0000313" key="5">
    <source>
        <dbReference type="EMBL" id="CAE8650070.1"/>
    </source>
</evidence>
<dbReference type="InterPro" id="IPR002666">
    <property type="entry name" value="Folate_carrier"/>
</dbReference>
<feature type="transmembrane region" description="Helical" evidence="3">
    <location>
        <begin position="90"/>
        <end position="107"/>
    </location>
</feature>
<name>A0A813IGB9_POLGL</name>
<protein>
    <submittedName>
        <fullName evidence="5">Uncharacterized protein</fullName>
    </submittedName>
</protein>
<dbReference type="GO" id="GO:0090482">
    <property type="term" value="F:vitamin transmembrane transporter activity"/>
    <property type="evidence" value="ECO:0007669"/>
    <property type="project" value="InterPro"/>
</dbReference>
<keyword evidence="3" id="KW-1133">Transmembrane helix</keyword>
<feature type="chain" id="PRO_5032770597" evidence="4">
    <location>
        <begin position="37"/>
        <end position="515"/>
    </location>
</feature>
<evidence type="ECO:0000256" key="2">
    <source>
        <dbReference type="SAM" id="MobiDB-lite"/>
    </source>
</evidence>
<feature type="signal peptide" evidence="4">
    <location>
        <begin position="1"/>
        <end position="36"/>
    </location>
</feature>
<dbReference type="EMBL" id="CAJNNW010008470">
    <property type="protein sequence ID" value="CAE8650070.1"/>
    <property type="molecule type" value="Genomic_DNA"/>
</dbReference>
<keyword evidence="3" id="KW-0812">Transmembrane</keyword>